<keyword evidence="3" id="KW-0411">Iron-sulfur</keyword>
<gene>
    <name evidence="7" type="ORF">QWI16_03680</name>
</gene>
<keyword evidence="8" id="KW-1185">Reference proteome</keyword>
<organism evidence="7 8">
    <name type="scientific">Gilvimarinus algae</name>
    <dbReference type="NCBI Taxonomy" id="3058037"/>
    <lineage>
        <taxon>Bacteria</taxon>
        <taxon>Pseudomonadati</taxon>
        <taxon>Pseudomonadota</taxon>
        <taxon>Gammaproteobacteria</taxon>
        <taxon>Cellvibrionales</taxon>
        <taxon>Cellvibrionaceae</taxon>
        <taxon>Gilvimarinus</taxon>
    </lineage>
</organism>
<dbReference type="Proteomes" id="UP001168380">
    <property type="component" value="Unassembled WGS sequence"/>
</dbReference>
<dbReference type="Pfam" id="PF01568">
    <property type="entry name" value="Molydop_binding"/>
    <property type="match status" value="1"/>
</dbReference>
<evidence type="ECO:0000313" key="7">
    <source>
        <dbReference type="EMBL" id="MDO3381259.1"/>
    </source>
</evidence>
<accession>A0ABT8TAX1</accession>
<dbReference type="InterPro" id="IPR006656">
    <property type="entry name" value="Mopterin_OxRdtase"/>
</dbReference>
<dbReference type="PANTHER" id="PTHR43105">
    <property type="entry name" value="RESPIRATORY NITRATE REDUCTASE"/>
    <property type="match status" value="1"/>
</dbReference>
<dbReference type="InterPro" id="IPR037951">
    <property type="entry name" value="MopB_CT_YdeP"/>
</dbReference>
<name>A0ABT8TAX1_9GAMM</name>
<evidence type="ECO:0000256" key="4">
    <source>
        <dbReference type="SAM" id="MobiDB-lite"/>
    </source>
</evidence>
<feature type="region of interest" description="Disordered" evidence="4">
    <location>
        <begin position="1"/>
        <end position="23"/>
    </location>
</feature>
<dbReference type="SUPFAM" id="SSF50692">
    <property type="entry name" value="ADC-like"/>
    <property type="match status" value="1"/>
</dbReference>
<evidence type="ECO:0000259" key="6">
    <source>
        <dbReference type="Pfam" id="PF01568"/>
    </source>
</evidence>
<dbReference type="CDD" id="cd02787">
    <property type="entry name" value="MopB_CT_ydeP"/>
    <property type="match status" value="1"/>
</dbReference>
<dbReference type="InterPro" id="IPR009010">
    <property type="entry name" value="Asp_de-COase-like_dom_sf"/>
</dbReference>
<sequence>MIDSKADTNTNTNTNTDAEHGTVNIVGGGPKKVLYTLKTLHRIGLLNSAKALKSRNACKACGLGMGGQRGGMTNELDEFPSVCNKSIQAQSTDIQPPIPEALFDHTLAEFNELSAHELEHLGRLNTPLYKPAGSDRYQVMGWDEAIHLAVKRFAATAPERSFFYSSGRSSNEAGFVLQLLARLFGTNNVNNCSYYCHQATGVGLTNVIGTGTATIGLDDLALADTIFVIGANPASNHPRFVHQLKNCRDRGGQVIVINPAKEPGLVRFAVPKSASSMLKGGTWIASRYLQPAIGSDLALLKGIGKALLASGAIDDAFIAEHTEGFEAYIADIGSLGWEEITAACLISQGDIEALAADYARSENTVFAWGMGITHHLNGVENVEAIANLALLRGMVGKPGAGLLPLRGHSNVQGIGTIGVKPVLADDVLQALETQMGRSLPRAKGMDTLACLNAAERGEMDAALLMGGNLFSATPDSDFARRALDAVGFKLYLTTTLNRGHVMGMENSEALILPLAARDEEPQPTTQESMFNYVRLSDGGVYRLGNVRSEVAILAELGSRLLTDAPVDFARFKSHKAVRQAIAESVPGMAELAAIDAEGGEFTVARRLLHRPEFARASGKARFQAYAARRQASDARYPYTLASIRSEGQFNSIIYEESDSYRGTEERWCVLVPYADCQRLNLAKGDKATLRSAHGIMEGLKVYPFDLPAGSLMAYYPEANVLIGTDHDPRSKTPAFKSVPVDLIRA</sequence>
<dbReference type="InterPro" id="IPR006657">
    <property type="entry name" value="MoPterin_dinucl-bd_dom"/>
</dbReference>
<proteinExistence type="predicted"/>
<dbReference type="SUPFAM" id="SSF53706">
    <property type="entry name" value="Formate dehydrogenase/DMSO reductase, domains 1-3"/>
    <property type="match status" value="1"/>
</dbReference>
<dbReference type="RefSeq" id="WP_302711391.1">
    <property type="nucleotide sequence ID" value="NZ_JAULRT010000035.1"/>
</dbReference>
<keyword evidence="1" id="KW-0479">Metal-binding</keyword>
<dbReference type="PANTHER" id="PTHR43105:SF4">
    <property type="entry name" value="PROTEIN YDEP"/>
    <property type="match status" value="1"/>
</dbReference>
<evidence type="ECO:0000313" key="8">
    <source>
        <dbReference type="Proteomes" id="UP001168380"/>
    </source>
</evidence>
<dbReference type="EMBL" id="JAULRT010000035">
    <property type="protein sequence ID" value="MDO3381259.1"/>
    <property type="molecule type" value="Genomic_DNA"/>
</dbReference>
<comment type="caution">
    <text evidence="7">The sequence shown here is derived from an EMBL/GenBank/DDBJ whole genome shotgun (WGS) entry which is preliminary data.</text>
</comment>
<dbReference type="PIRSF" id="PIRSF000144">
    <property type="entry name" value="CbbBc"/>
    <property type="match status" value="1"/>
</dbReference>
<protein>
    <submittedName>
        <fullName evidence="7">FdhF/YdeP family oxidoreductase</fullName>
    </submittedName>
</protein>
<dbReference type="InterPro" id="IPR050123">
    <property type="entry name" value="Prok_molybdopt-oxidoreductase"/>
</dbReference>
<reference evidence="7" key="1">
    <citation type="submission" date="2023-07" db="EMBL/GenBank/DDBJ databases">
        <title>Gilvimarinus algae sp. nov., isolated from the surface of Kelp.</title>
        <authorList>
            <person name="Sun Y.Y."/>
            <person name="Gong Y."/>
            <person name="Du Z.J."/>
        </authorList>
    </citation>
    <scope>NUCLEOTIDE SEQUENCE</scope>
    <source>
        <strain evidence="7">SDUM040014</strain>
    </source>
</reference>
<keyword evidence="2" id="KW-0408">Iron</keyword>
<evidence type="ECO:0000256" key="1">
    <source>
        <dbReference type="ARBA" id="ARBA00022723"/>
    </source>
</evidence>
<dbReference type="NCBIfam" id="TIGR01701">
    <property type="entry name" value="Fdhalpha-like"/>
    <property type="match status" value="1"/>
</dbReference>
<evidence type="ECO:0000256" key="2">
    <source>
        <dbReference type="ARBA" id="ARBA00023004"/>
    </source>
</evidence>
<evidence type="ECO:0000259" key="5">
    <source>
        <dbReference type="Pfam" id="PF00384"/>
    </source>
</evidence>
<feature type="domain" description="Molybdopterin dinucleotide-binding" evidence="6">
    <location>
        <begin position="639"/>
        <end position="739"/>
    </location>
</feature>
<dbReference type="Gene3D" id="2.40.40.20">
    <property type="match status" value="1"/>
</dbReference>
<dbReference type="Gene3D" id="3.40.228.10">
    <property type="entry name" value="Dimethylsulfoxide Reductase, domain 2"/>
    <property type="match status" value="1"/>
</dbReference>
<dbReference type="Gene3D" id="3.40.50.740">
    <property type="match status" value="1"/>
</dbReference>
<evidence type="ECO:0000256" key="3">
    <source>
        <dbReference type="ARBA" id="ARBA00023014"/>
    </source>
</evidence>
<dbReference type="InterPro" id="IPR010046">
    <property type="entry name" value="Mopterin_OxRdtse_a_bac"/>
</dbReference>
<feature type="domain" description="Molybdopterin oxidoreductase" evidence="5">
    <location>
        <begin position="123"/>
        <end position="483"/>
    </location>
</feature>
<dbReference type="Pfam" id="PF00384">
    <property type="entry name" value="Molybdopterin"/>
    <property type="match status" value="1"/>
</dbReference>